<accession>A0A6P1DXN9</accession>
<reference evidence="3 4" key="2">
    <citation type="submission" date="2020-02" db="EMBL/GenBank/DDBJ databases">
        <title>Genome sequences of Thiorhodococcus mannitoliphagus and Thiorhodococcus minor, purple sulfur photosynthetic bacteria in the gammaproteobacterial family, Chromatiaceae.</title>
        <authorList>
            <person name="Aviles F.A."/>
            <person name="Meyer T.E."/>
            <person name="Kyndt J.A."/>
        </authorList>
    </citation>
    <scope>NUCLEOTIDE SEQUENCE [LARGE SCALE GENOMIC DNA]</scope>
    <source>
        <strain evidence="3 4">DSM 18266</strain>
    </source>
</reference>
<evidence type="ECO:0000259" key="2">
    <source>
        <dbReference type="PROSITE" id="PS51677"/>
    </source>
</evidence>
<evidence type="ECO:0000313" key="4">
    <source>
        <dbReference type="Proteomes" id="UP000471640"/>
    </source>
</evidence>
<dbReference type="SUPFAM" id="SSF88713">
    <property type="entry name" value="Glycoside hydrolase/deacetylase"/>
    <property type="match status" value="1"/>
</dbReference>
<dbReference type="PANTHER" id="PTHR10587">
    <property type="entry name" value="GLYCOSYL TRANSFERASE-RELATED"/>
    <property type="match status" value="1"/>
</dbReference>
<dbReference type="PANTHER" id="PTHR10587:SF137">
    <property type="entry name" value="4-DEOXY-4-FORMAMIDO-L-ARABINOSE-PHOSPHOUNDECAPRENOL DEFORMYLASE ARND-RELATED"/>
    <property type="match status" value="1"/>
</dbReference>
<gene>
    <name evidence="3" type="ORF">G3480_08750</name>
</gene>
<protein>
    <submittedName>
        <fullName evidence="3">Polysaccharide deacetylase family protein</fullName>
    </submittedName>
</protein>
<name>A0A6P1DXN9_9GAMM</name>
<dbReference type="InterPro" id="IPR011330">
    <property type="entry name" value="Glyco_hydro/deAcase_b/a-brl"/>
</dbReference>
<feature type="transmembrane region" description="Helical" evidence="1">
    <location>
        <begin position="17"/>
        <end position="36"/>
    </location>
</feature>
<dbReference type="Gene3D" id="3.20.20.370">
    <property type="entry name" value="Glycoside hydrolase/deacetylase"/>
    <property type="match status" value="1"/>
</dbReference>
<keyword evidence="4" id="KW-1185">Reference proteome</keyword>
<dbReference type="InterPro" id="IPR002509">
    <property type="entry name" value="NODB_dom"/>
</dbReference>
<comment type="caution">
    <text evidence="3">The sequence shown here is derived from an EMBL/GenBank/DDBJ whole genome shotgun (WGS) entry which is preliminary data.</text>
</comment>
<dbReference type="Proteomes" id="UP000471640">
    <property type="component" value="Unassembled WGS sequence"/>
</dbReference>
<dbReference type="CDD" id="cd10917">
    <property type="entry name" value="CE4_NodB_like_6s_7s"/>
    <property type="match status" value="1"/>
</dbReference>
<dbReference type="GO" id="GO:0005975">
    <property type="term" value="P:carbohydrate metabolic process"/>
    <property type="evidence" value="ECO:0007669"/>
    <property type="project" value="InterPro"/>
</dbReference>
<reference evidence="4" key="1">
    <citation type="journal article" date="2020" name="Microbiol. Resour. Announc.">
        <title>Draft Genome Sequences of Thiorhodococcus mannitoliphagus and Thiorhodococcus minor, Purple Sulfur Photosynthetic Bacteria in the Gammaproteobacterial Family Chromatiaceae.</title>
        <authorList>
            <person name="Aviles F.A."/>
            <person name="Meyer T.E."/>
            <person name="Kyndt J.A."/>
        </authorList>
    </citation>
    <scope>NUCLEOTIDE SEQUENCE [LARGE SCALE GENOMIC DNA]</scope>
    <source>
        <strain evidence="4">DSM 18266</strain>
    </source>
</reference>
<proteinExistence type="predicted"/>
<feature type="domain" description="NodB homology" evidence="2">
    <location>
        <begin position="81"/>
        <end position="267"/>
    </location>
</feature>
<sequence length="279" mass="31162">MNPPGLVVRPRRWRPSLLIWLSFVVHMAVALCWLWQPALWSWWVLVLALNHLVLTLAGLWPRSALLGPNWRELPRPAARRGQIAMTIDDGPDPAVTPEVLALLARHGVKATFFCIGERAEAHPALVAKIHGAGHDVENHSYSHRYDFSLLGPWRMRADLERAQRLLTRLTGRAPRFFRAPAGLRNPFLEPVLARLGLHLASWTRRGFDTRESDPGRVLARLELGLAQGAILLLHDGSAARSPSGRPVILEVLSPLIEHIRAAKLQPVTLREVLAEMEAG</sequence>
<dbReference type="EMBL" id="JAAIJR010000027">
    <property type="protein sequence ID" value="NEX20395.1"/>
    <property type="molecule type" value="Genomic_DNA"/>
</dbReference>
<evidence type="ECO:0000313" key="3">
    <source>
        <dbReference type="EMBL" id="NEX20395.1"/>
    </source>
</evidence>
<keyword evidence="1" id="KW-1133">Transmembrane helix</keyword>
<keyword evidence="1" id="KW-0812">Transmembrane</keyword>
<keyword evidence="1" id="KW-0472">Membrane</keyword>
<feature type="transmembrane region" description="Helical" evidence="1">
    <location>
        <begin position="42"/>
        <end position="61"/>
    </location>
</feature>
<dbReference type="Pfam" id="PF01522">
    <property type="entry name" value="Polysacc_deac_1"/>
    <property type="match status" value="1"/>
</dbReference>
<dbReference type="PROSITE" id="PS51677">
    <property type="entry name" value="NODB"/>
    <property type="match status" value="1"/>
</dbReference>
<dbReference type="GO" id="GO:0016810">
    <property type="term" value="F:hydrolase activity, acting on carbon-nitrogen (but not peptide) bonds"/>
    <property type="evidence" value="ECO:0007669"/>
    <property type="project" value="InterPro"/>
</dbReference>
<evidence type="ECO:0000256" key="1">
    <source>
        <dbReference type="SAM" id="Phobius"/>
    </source>
</evidence>
<dbReference type="AlphaFoldDB" id="A0A6P1DXN9"/>
<dbReference type="InterPro" id="IPR050248">
    <property type="entry name" value="Polysacc_deacetylase_ArnD"/>
</dbReference>
<organism evidence="3 4">
    <name type="scientific">Thiorhodococcus mannitoliphagus</name>
    <dbReference type="NCBI Taxonomy" id="329406"/>
    <lineage>
        <taxon>Bacteria</taxon>
        <taxon>Pseudomonadati</taxon>
        <taxon>Pseudomonadota</taxon>
        <taxon>Gammaproteobacteria</taxon>
        <taxon>Chromatiales</taxon>
        <taxon>Chromatiaceae</taxon>
        <taxon>Thiorhodococcus</taxon>
    </lineage>
</organism>